<evidence type="ECO:0000313" key="4">
    <source>
        <dbReference type="EMBL" id="CAF3566725.1"/>
    </source>
</evidence>
<dbReference type="EMBL" id="CAJNOU010005107">
    <property type="protein sequence ID" value="CAF1466709.1"/>
    <property type="molecule type" value="Genomic_DNA"/>
</dbReference>
<dbReference type="Proteomes" id="UP000663823">
    <property type="component" value="Unassembled WGS sequence"/>
</dbReference>
<feature type="compositionally biased region" description="Basic and acidic residues" evidence="1">
    <location>
        <begin position="165"/>
        <end position="176"/>
    </location>
</feature>
<dbReference type="Proteomes" id="UP000663874">
    <property type="component" value="Unassembled WGS sequence"/>
</dbReference>
<evidence type="ECO:0000313" key="5">
    <source>
        <dbReference type="EMBL" id="CAF3814366.1"/>
    </source>
</evidence>
<evidence type="ECO:0000313" key="2">
    <source>
        <dbReference type="EMBL" id="CAF1416003.1"/>
    </source>
</evidence>
<name>A0A815MG72_9BILA</name>
<dbReference type="EMBL" id="CAJOBE010002322">
    <property type="protein sequence ID" value="CAF3814366.1"/>
    <property type="molecule type" value="Genomic_DNA"/>
</dbReference>
<dbReference type="Proteomes" id="UP000663889">
    <property type="component" value="Unassembled WGS sequence"/>
</dbReference>
<dbReference type="Proteomes" id="UP000663882">
    <property type="component" value="Unassembled WGS sequence"/>
</dbReference>
<reference evidence="2" key="1">
    <citation type="submission" date="2021-02" db="EMBL/GenBank/DDBJ databases">
        <authorList>
            <person name="Nowell W R."/>
        </authorList>
    </citation>
    <scope>NUCLEOTIDE SEQUENCE</scope>
</reference>
<proteinExistence type="predicted"/>
<evidence type="ECO:0000313" key="3">
    <source>
        <dbReference type="EMBL" id="CAF1466709.1"/>
    </source>
</evidence>
<gene>
    <name evidence="5" type="ORF">FNK824_LOCUS15766</name>
    <name evidence="4" type="ORF">OTI717_LOCUS5091</name>
    <name evidence="2" type="ORF">RFH988_LOCUS35413</name>
    <name evidence="3" type="ORF">SEV965_LOCUS34442</name>
</gene>
<sequence length="208" mass="24415">MVEYSLAGEGAGILIDRDSYANRHWPENDNVSEVYKRCGCTMITKCPIHDDYSTYKFLLSDPLATQSDIWLYRQEQQQQLNRSETIGNYILFHELLDRYPHYFLRGSSKTGDTFYRQKGARFNYIPPYRVCANELYHKQKQWILKEQTNESKSRTSSAPPTPSSQDKHSKTTDEKNFLPALPTKKHSTTNRSTARSYHRNNYFYDMAL</sequence>
<feature type="region of interest" description="Disordered" evidence="1">
    <location>
        <begin position="147"/>
        <end position="194"/>
    </location>
</feature>
<organism evidence="2 6">
    <name type="scientific">Rotaria sordida</name>
    <dbReference type="NCBI Taxonomy" id="392033"/>
    <lineage>
        <taxon>Eukaryota</taxon>
        <taxon>Metazoa</taxon>
        <taxon>Spiralia</taxon>
        <taxon>Gnathifera</taxon>
        <taxon>Rotifera</taxon>
        <taxon>Eurotatoria</taxon>
        <taxon>Bdelloidea</taxon>
        <taxon>Philodinida</taxon>
        <taxon>Philodinidae</taxon>
        <taxon>Rotaria</taxon>
    </lineage>
</organism>
<protein>
    <submittedName>
        <fullName evidence="2">Uncharacterized protein</fullName>
    </submittedName>
</protein>
<accession>A0A815MG72</accession>
<dbReference type="EMBL" id="CAJOAX010000323">
    <property type="protein sequence ID" value="CAF3566725.1"/>
    <property type="molecule type" value="Genomic_DNA"/>
</dbReference>
<dbReference type="AlphaFoldDB" id="A0A815MG72"/>
<comment type="caution">
    <text evidence="2">The sequence shown here is derived from an EMBL/GenBank/DDBJ whole genome shotgun (WGS) entry which is preliminary data.</text>
</comment>
<dbReference type="OrthoDB" id="9995153at2759"/>
<evidence type="ECO:0000313" key="6">
    <source>
        <dbReference type="Proteomes" id="UP000663882"/>
    </source>
</evidence>
<dbReference type="EMBL" id="CAJNOO010005378">
    <property type="protein sequence ID" value="CAF1416003.1"/>
    <property type="molecule type" value="Genomic_DNA"/>
</dbReference>
<evidence type="ECO:0000256" key="1">
    <source>
        <dbReference type="SAM" id="MobiDB-lite"/>
    </source>
</evidence>